<dbReference type="Pfam" id="PF03772">
    <property type="entry name" value="Competence"/>
    <property type="match status" value="1"/>
</dbReference>
<feature type="transmembrane region" description="Helical" evidence="6">
    <location>
        <begin position="67"/>
        <end position="89"/>
    </location>
</feature>
<protein>
    <submittedName>
        <fullName evidence="9">ComEC/Rec2-related protein</fullName>
    </submittedName>
</protein>
<dbReference type="RefSeq" id="WP_252094059.1">
    <property type="nucleotide sequence ID" value="NZ_JACIDV010000012.1"/>
</dbReference>
<name>A0A7W6CDB7_9HYPH</name>
<feature type="domain" description="DUF4131" evidence="8">
    <location>
        <begin position="93"/>
        <end position="247"/>
    </location>
</feature>
<feature type="domain" description="ComEC/Rec2-related protein" evidence="7">
    <location>
        <begin position="298"/>
        <end position="587"/>
    </location>
</feature>
<evidence type="ECO:0000259" key="7">
    <source>
        <dbReference type="Pfam" id="PF03772"/>
    </source>
</evidence>
<evidence type="ECO:0000259" key="8">
    <source>
        <dbReference type="Pfam" id="PF13567"/>
    </source>
</evidence>
<evidence type="ECO:0000256" key="6">
    <source>
        <dbReference type="SAM" id="Phobius"/>
    </source>
</evidence>
<dbReference type="AlphaFoldDB" id="A0A7W6CDB7"/>
<dbReference type="Pfam" id="PF13567">
    <property type="entry name" value="DUF4131"/>
    <property type="match status" value="1"/>
</dbReference>
<keyword evidence="4 6" id="KW-1133">Transmembrane helix</keyword>
<reference evidence="9 10" key="1">
    <citation type="submission" date="2020-08" db="EMBL/GenBank/DDBJ databases">
        <title>Genomic Encyclopedia of Type Strains, Phase IV (KMG-IV): sequencing the most valuable type-strain genomes for metagenomic binning, comparative biology and taxonomic classification.</title>
        <authorList>
            <person name="Goeker M."/>
        </authorList>
    </citation>
    <scope>NUCLEOTIDE SEQUENCE [LARGE SCALE GENOMIC DNA]</scope>
    <source>
        <strain evidence="9 10">DSM 26438</strain>
    </source>
</reference>
<evidence type="ECO:0000256" key="4">
    <source>
        <dbReference type="ARBA" id="ARBA00022989"/>
    </source>
</evidence>
<dbReference type="InterPro" id="IPR052159">
    <property type="entry name" value="Competence_DNA_uptake"/>
</dbReference>
<sequence>MNVQEDKRHIRAAATGFVSQTDLDDLLSPLHTSRGAIASSGQTPDRVKPLTFRVYEWFRRCVAQEDAYRQGFLFVPVFIAAGAALWFFLPVTPSVLILSGVAICLAALAVATYHHPGVTPAVFKALTLVLAGMLLSDWEARRAGTVILDTPVTTTVSGTVERRELDARGYWRYLIELKSTSDPTLTRPPKHVSVVSRSRHEAIGIGQTISGKARLSPPSGPALPGLNDFAFSSFFNGIGATGFFYGAPKAMPSSQEQPETKTWTQTADTWLYTLRSNIAQRIRDLIGGDAGAFAASIVTDERRAISNDTMEALRVSGLAHIVAISGLNMALAAGIFFVGLRTAFSLFPRFSQRWPVKKISAFAALLMTLAYYLISGFAVSAERAWLMMSIMLFAVLVDRPSISLRNVALSAIVIILISPHEVMGPSFQMSFAATIALVSGYAAWSRWRGDRERLTTARPPWWVSLCSKAATIIGGVVITSLIGGISTAIYSIEHFHRITAYGLAANLAAMPIMSLIVMPFGLVGMLLMPFGLDGPFIKVMGYGMAMVIEIAKEVSSWGGDTTIGRQNGWFLAVSTTGFMLIALLRTRLALIGIPFIVAGLMMLVTEQWRIKPDVLIYEDGSLVALLSKDAVATTKQRGSGFVYEQWERALPLPAQHVGAKIIDAPPPDDDDPGETTAPSSRRFAALTDAERRNATRDMKTAASTVGFFTCRKDMWCIAKSDKDVTIAVVFNTAFTGTACDSADIVVTTRRSPFAACRSGALLISADTLRRTGSLELWLGGQGRPVARAKAAMQGQNRLWTMHRSYDWRSKSYDDALPDHIQQMLSVSQ</sequence>
<feature type="transmembrane region" description="Helical" evidence="6">
    <location>
        <begin position="402"/>
        <end position="420"/>
    </location>
</feature>
<evidence type="ECO:0000256" key="3">
    <source>
        <dbReference type="ARBA" id="ARBA00022692"/>
    </source>
</evidence>
<keyword evidence="10" id="KW-1185">Reference proteome</keyword>
<feature type="transmembrane region" description="Helical" evidence="6">
    <location>
        <begin position="318"/>
        <end position="339"/>
    </location>
</feature>
<organism evidence="9 10">
    <name type="scientific">Rhizobium skierniewicense</name>
    <dbReference type="NCBI Taxonomy" id="984260"/>
    <lineage>
        <taxon>Bacteria</taxon>
        <taxon>Pseudomonadati</taxon>
        <taxon>Pseudomonadota</taxon>
        <taxon>Alphaproteobacteria</taxon>
        <taxon>Hyphomicrobiales</taxon>
        <taxon>Rhizobiaceae</taxon>
        <taxon>Rhizobium/Agrobacterium group</taxon>
        <taxon>Rhizobium</taxon>
    </lineage>
</organism>
<dbReference type="PANTHER" id="PTHR30619">
    <property type="entry name" value="DNA INTERNALIZATION/COMPETENCE PROTEIN COMEC/REC2"/>
    <property type="match status" value="1"/>
</dbReference>
<dbReference type="GO" id="GO:0005886">
    <property type="term" value="C:plasma membrane"/>
    <property type="evidence" value="ECO:0007669"/>
    <property type="project" value="UniProtKB-SubCell"/>
</dbReference>
<feature type="transmembrane region" description="Helical" evidence="6">
    <location>
        <begin position="578"/>
        <end position="604"/>
    </location>
</feature>
<comment type="subcellular location">
    <subcellularLocation>
        <location evidence="1">Cell membrane</location>
        <topology evidence="1">Multi-pass membrane protein</topology>
    </subcellularLocation>
</comment>
<keyword evidence="3 6" id="KW-0812">Transmembrane</keyword>
<comment type="caution">
    <text evidence="9">The sequence shown here is derived from an EMBL/GenBank/DDBJ whole genome shotgun (WGS) entry which is preliminary data.</text>
</comment>
<accession>A0A7W6CDB7</accession>
<evidence type="ECO:0000313" key="10">
    <source>
        <dbReference type="Proteomes" id="UP000565286"/>
    </source>
</evidence>
<dbReference type="Proteomes" id="UP000565286">
    <property type="component" value="Unassembled WGS sequence"/>
</dbReference>
<feature type="transmembrane region" description="Helical" evidence="6">
    <location>
        <begin position="498"/>
        <end position="527"/>
    </location>
</feature>
<feature type="transmembrane region" description="Helical" evidence="6">
    <location>
        <begin position="465"/>
        <end position="492"/>
    </location>
</feature>
<keyword evidence="5 6" id="KW-0472">Membrane</keyword>
<dbReference type="NCBIfam" id="TIGR00360">
    <property type="entry name" value="ComEC_N-term"/>
    <property type="match status" value="1"/>
</dbReference>
<proteinExistence type="predicted"/>
<dbReference type="EMBL" id="JACIDV010000012">
    <property type="protein sequence ID" value="MBB3947792.1"/>
    <property type="molecule type" value="Genomic_DNA"/>
</dbReference>
<dbReference type="PANTHER" id="PTHR30619:SF1">
    <property type="entry name" value="RECOMBINATION PROTEIN 2"/>
    <property type="match status" value="1"/>
</dbReference>
<feature type="transmembrane region" description="Helical" evidence="6">
    <location>
        <begin position="95"/>
        <end position="114"/>
    </location>
</feature>
<keyword evidence="2" id="KW-1003">Cell membrane</keyword>
<evidence type="ECO:0000313" key="9">
    <source>
        <dbReference type="EMBL" id="MBB3947792.1"/>
    </source>
</evidence>
<evidence type="ECO:0000256" key="2">
    <source>
        <dbReference type="ARBA" id="ARBA00022475"/>
    </source>
</evidence>
<feature type="transmembrane region" description="Helical" evidence="6">
    <location>
        <begin position="359"/>
        <end position="381"/>
    </location>
</feature>
<dbReference type="InterPro" id="IPR025405">
    <property type="entry name" value="DUF4131"/>
</dbReference>
<gene>
    <name evidence="9" type="ORF">GGQ73_003763</name>
</gene>
<evidence type="ECO:0000256" key="5">
    <source>
        <dbReference type="ARBA" id="ARBA00023136"/>
    </source>
</evidence>
<dbReference type="InterPro" id="IPR004477">
    <property type="entry name" value="ComEC_N"/>
</dbReference>
<evidence type="ECO:0000256" key="1">
    <source>
        <dbReference type="ARBA" id="ARBA00004651"/>
    </source>
</evidence>